<dbReference type="InterPro" id="IPR040079">
    <property type="entry name" value="Glutathione_S-Trfase"/>
</dbReference>
<protein>
    <recommendedName>
        <fullName evidence="5">Glutathione transferase</fullName>
    </recommendedName>
</protein>
<dbReference type="PROSITE" id="PS50404">
    <property type="entry name" value="GST_NTER"/>
    <property type="match status" value="1"/>
</dbReference>
<dbReference type="SUPFAM" id="SSF52833">
    <property type="entry name" value="Thioredoxin-like"/>
    <property type="match status" value="1"/>
</dbReference>
<dbReference type="SUPFAM" id="SSF47616">
    <property type="entry name" value="GST C-terminal domain-like"/>
    <property type="match status" value="1"/>
</dbReference>
<feature type="domain" description="GST N-terminal" evidence="1">
    <location>
        <begin position="3"/>
        <end position="81"/>
    </location>
</feature>
<dbReference type="InterPro" id="IPR036282">
    <property type="entry name" value="Glutathione-S-Trfase_C_sf"/>
</dbReference>
<dbReference type="Gene3D" id="1.20.1050.10">
    <property type="match status" value="1"/>
</dbReference>
<organism evidence="3 4">
    <name type="scientific">Sphaerobolus stellatus (strain SS14)</name>
    <dbReference type="NCBI Taxonomy" id="990650"/>
    <lineage>
        <taxon>Eukaryota</taxon>
        <taxon>Fungi</taxon>
        <taxon>Dikarya</taxon>
        <taxon>Basidiomycota</taxon>
        <taxon>Agaricomycotina</taxon>
        <taxon>Agaricomycetes</taxon>
        <taxon>Phallomycetidae</taxon>
        <taxon>Geastrales</taxon>
        <taxon>Sphaerobolaceae</taxon>
        <taxon>Sphaerobolus</taxon>
    </lineage>
</organism>
<dbReference type="GO" id="GO:0006749">
    <property type="term" value="P:glutathione metabolic process"/>
    <property type="evidence" value="ECO:0007669"/>
    <property type="project" value="TreeGrafter"/>
</dbReference>
<feature type="domain" description="GST C-terminal" evidence="2">
    <location>
        <begin position="83"/>
        <end position="231"/>
    </location>
</feature>
<name>A0A0C9URH3_SPHS4</name>
<evidence type="ECO:0000313" key="4">
    <source>
        <dbReference type="Proteomes" id="UP000054279"/>
    </source>
</evidence>
<dbReference type="PROSITE" id="PS50405">
    <property type="entry name" value="GST_CTER"/>
    <property type="match status" value="1"/>
</dbReference>
<accession>A0A0C9URH3</accession>
<dbReference type="Pfam" id="PF14497">
    <property type="entry name" value="GST_C_3"/>
    <property type="match status" value="1"/>
</dbReference>
<dbReference type="EMBL" id="KN837111">
    <property type="protein sequence ID" value="KIJ45473.1"/>
    <property type="molecule type" value="Genomic_DNA"/>
</dbReference>
<dbReference type="InterPro" id="IPR010987">
    <property type="entry name" value="Glutathione-S-Trfase_C-like"/>
</dbReference>
<dbReference type="OrthoDB" id="414243at2759"/>
<evidence type="ECO:0000259" key="1">
    <source>
        <dbReference type="PROSITE" id="PS50404"/>
    </source>
</evidence>
<proteinExistence type="predicted"/>
<dbReference type="InterPro" id="IPR004045">
    <property type="entry name" value="Glutathione_S-Trfase_N"/>
</dbReference>
<dbReference type="InterPro" id="IPR036249">
    <property type="entry name" value="Thioredoxin-like_sf"/>
</dbReference>
<dbReference type="CDD" id="cd03039">
    <property type="entry name" value="GST_N_Sigma_like"/>
    <property type="match status" value="1"/>
</dbReference>
<dbReference type="CDD" id="cd03192">
    <property type="entry name" value="GST_C_Sigma_like"/>
    <property type="match status" value="1"/>
</dbReference>
<dbReference type="Proteomes" id="UP000054279">
    <property type="component" value="Unassembled WGS sequence"/>
</dbReference>
<dbReference type="GO" id="GO:0004364">
    <property type="term" value="F:glutathione transferase activity"/>
    <property type="evidence" value="ECO:0007669"/>
    <property type="project" value="TreeGrafter"/>
</dbReference>
<dbReference type="HOGENOM" id="CLU_039475_0_1_1"/>
<evidence type="ECO:0008006" key="5">
    <source>
        <dbReference type="Google" id="ProtNLM"/>
    </source>
</evidence>
<dbReference type="Gene3D" id="3.40.30.10">
    <property type="entry name" value="Glutaredoxin"/>
    <property type="match status" value="1"/>
</dbReference>
<dbReference type="Pfam" id="PF02798">
    <property type="entry name" value="GST_N"/>
    <property type="match status" value="1"/>
</dbReference>
<dbReference type="SFLD" id="SFLDS00019">
    <property type="entry name" value="Glutathione_Transferase_(cytos"/>
    <property type="match status" value="1"/>
</dbReference>
<dbReference type="PANTHER" id="PTHR11571:SF263">
    <property type="entry name" value="GLUTATHIONE S-TRANSFERASE"/>
    <property type="match status" value="1"/>
</dbReference>
<dbReference type="InterPro" id="IPR050213">
    <property type="entry name" value="GST_superfamily"/>
</dbReference>
<evidence type="ECO:0000313" key="3">
    <source>
        <dbReference type="EMBL" id="KIJ45473.1"/>
    </source>
</evidence>
<reference evidence="3 4" key="1">
    <citation type="submission" date="2014-06" db="EMBL/GenBank/DDBJ databases">
        <title>Evolutionary Origins and Diversification of the Mycorrhizal Mutualists.</title>
        <authorList>
            <consortium name="DOE Joint Genome Institute"/>
            <consortium name="Mycorrhizal Genomics Consortium"/>
            <person name="Kohler A."/>
            <person name="Kuo A."/>
            <person name="Nagy L.G."/>
            <person name="Floudas D."/>
            <person name="Copeland A."/>
            <person name="Barry K.W."/>
            <person name="Cichocki N."/>
            <person name="Veneault-Fourrey C."/>
            <person name="LaButti K."/>
            <person name="Lindquist E.A."/>
            <person name="Lipzen A."/>
            <person name="Lundell T."/>
            <person name="Morin E."/>
            <person name="Murat C."/>
            <person name="Riley R."/>
            <person name="Ohm R."/>
            <person name="Sun H."/>
            <person name="Tunlid A."/>
            <person name="Henrissat B."/>
            <person name="Grigoriev I.V."/>
            <person name="Hibbett D.S."/>
            <person name="Martin F."/>
        </authorList>
    </citation>
    <scope>NUCLEOTIDE SEQUENCE [LARGE SCALE GENOMIC DNA]</scope>
    <source>
        <strain evidence="3 4">SS14</strain>
    </source>
</reference>
<dbReference type="InterPro" id="IPR004046">
    <property type="entry name" value="GST_C"/>
</dbReference>
<gene>
    <name evidence="3" type="ORF">M422DRAFT_29614</name>
</gene>
<evidence type="ECO:0000259" key="2">
    <source>
        <dbReference type="PROSITE" id="PS50405"/>
    </source>
</evidence>
<keyword evidence="4" id="KW-1185">Reference proteome</keyword>
<sequence length="234" mass="26485">MSSYTLLYWPGIPGRGEYVRLAFEYTNTKYKEINVPNAFSPHLSPKGPHFAVPILQIDNGWTLSQTAAILAYLAPKLKLAGANEHEQATINQLTLTALDLSTEAHDVHHPVANALYYEDQKDEALRAAEDFKSLRIPKYLTHFETVLKGNAENNVLVGSAISTADLTLFQVLEGLLFAFPRRMGTMKKSGQYDKTFALHETVKNLKNLQHYLKSDRRNEFSMGLFRHYPELDSE</sequence>
<dbReference type="AlphaFoldDB" id="A0A0C9URH3"/>
<dbReference type="PANTHER" id="PTHR11571">
    <property type="entry name" value="GLUTATHIONE S-TRANSFERASE"/>
    <property type="match status" value="1"/>
</dbReference>